<sequence>MDTKLDSLINEEGCRRDGLTNTAQWGILPIPEIYENLNGFSYGLPHCISKFAVNWDSEDELPFSKINNIFFLTIVASKQRSEMASNDDDEEDDSDEPIVASKQRSEMASNDDDEEDDSDEPVRKPTNEDMVKDSQKICLEKMRDLL</sequence>
<protein>
    <submittedName>
        <fullName evidence="2">Uncharacterized protein</fullName>
    </submittedName>
</protein>
<evidence type="ECO:0000256" key="1">
    <source>
        <dbReference type="SAM" id="MobiDB-lite"/>
    </source>
</evidence>
<keyword evidence="3" id="KW-1185">Reference proteome</keyword>
<dbReference type="AlphaFoldDB" id="A0AAW1LB66"/>
<feature type="compositionally biased region" description="Acidic residues" evidence="1">
    <location>
        <begin position="85"/>
        <end position="96"/>
    </location>
</feature>
<name>A0AAW1LB66_POPJA</name>
<reference evidence="2 3" key="1">
    <citation type="journal article" date="2024" name="BMC Genomics">
        <title>De novo assembly and annotation of Popillia japonica's genome with initial clues to its potential as an invasive pest.</title>
        <authorList>
            <person name="Cucini C."/>
            <person name="Boschi S."/>
            <person name="Funari R."/>
            <person name="Cardaioli E."/>
            <person name="Iannotti N."/>
            <person name="Marturano G."/>
            <person name="Paoli F."/>
            <person name="Bruttini M."/>
            <person name="Carapelli A."/>
            <person name="Frati F."/>
            <person name="Nardi F."/>
        </authorList>
    </citation>
    <scope>NUCLEOTIDE SEQUENCE [LARGE SCALE GENOMIC DNA]</scope>
    <source>
        <strain evidence="2">DMR45628</strain>
    </source>
</reference>
<proteinExistence type="predicted"/>
<feature type="compositionally biased region" description="Acidic residues" evidence="1">
    <location>
        <begin position="109"/>
        <end position="119"/>
    </location>
</feature>
<accession>A0AAW1LB66</accession>
<dbReference type="Proteomes" id="UP001458880">
    <property type="component" value="Unassembled WGS sequence"/>
</dbReference>
<feature type="region of interest" description="Disordered" evidence="1">
    <location>
        <begin position="81"/>
        <end position="136"/>
    </location>
</feature>
<comment type="caution">
    <text evidence="2">The sequence shown here is derived from an EMBL/GenBank/DDBJ whole genome shotgun (WGS) entry which is preliminary data.</text>
</comment>
<organism evidence="2 3">
    <name type="scientific">Popillia japonica</name>
    <name type="common">Japanese beetle</name>
    <dbReference type="NCBI Taxonomy" id="7064"/>
    <lineage>
        <taxon>Eukaryota</taxon>
        <taxon>Metazoa</taxon>
        <taxon>Ecdysozoa</taxon>
        <taxon>Arthropoda</taxon>
        <taxon>Hexapoda</taxon>
        <taxon>Insecta</taxon>
        <taxon>Pterygota</taxon>
        <taxon>Neoptera</taxon>
        <taxon>Endopterygota</taxon>
        <taxon>Coleoptera</taxon>
        <taxon>Polyphaga</taxon>
        <taxon>Scarabaeiformia</taxon>
        <taxon>Scarabaeidae</taxon>
        <taxon>Rutelinae</taxon>
        <taxon>Popillia</taxon>
    </lineage>
</organism>
<gene>
    <name evidence="2" type="ORF">QE152_g13921</name>
</gene>
<evidence type="ECO:0000313" key="2">
    <source>
        <dbReference type="EMBL" id="KAK9731161.1"/>
    </source>
</evidence>
<feature type="compositionally biased region" description="Basic and acidic residues" evidence="1">
    <location>
        <begin position="120"/>
        <end position="136"/>
    </location>
</feature>
<evidence type="ECO:0000313" key="3">
    <source>
        <dbReference type="Proteomes" id="UP001458880"/>
    </source>
</evidence>
<dbReference type="EMBL" id="JASPKY010000137">
    <property type="protein sequence ID" value="KAK9731161.1"/>
    <property type="molecule type" value="Genomic_DNA"/>
</dbReference>